<dbReference type="EMBL" id="LR134266">
    <property type="protein sequence ID" value="VED68129.1"/>
    <property type="molecule type" value="Genomic_DNA"/>
</dbReference>
<dbReference type="RefSeq" id="WP_126405016.1">
    <property type="nucleotide sequence ID" value="NZ_LR134266.1"/>
</dbReference>
<reference evidence="1 2" key="1">
    <citation type="submission" date="2018-12" db="EMBL/GenBank/DDBJ databases">
        <authorList>
            <consortium name="Pathogen Informatics"/>
        </authorList>
    </citation>
    <scope>NUCLEOTIDE SEQUENCE [LARGE SCALE GENOMIC DNA]</scope>
    <source>
        <strain evidence="1 2">NCTC3166</strain>
    </source>
</reference>
<proteinExistence type="predicted"/>
<dbReference type="AlphaFoldDB" id="A0A447Z7L0"/>
<dbReference type="InterPro" id="IPR010133">
    <property type="entry name" value="Bacteriocin_signal_seq"/>
</dbReference>
<organism evidence="1 2">
    <name type="scientific">Streptococcus viridans</name>
    <dbReference type="NCBI Taxonomy" id="78535"/>
    <lineage>
        <taxon>Bacteria</taxon>
        <taxon>Bacillati</taxon>
        <taxon>Bacillota</taxon>
        <taxon>Bacilli</taxon>
        <taxon>Lactobacillales</taxon>
        <taxon>Streptococcaceae</taxon>
        <taxon>Streptococcus</taxon>
    </lineage>
</organism>
<dbReference type="Proteomes" id="UP000270025">
    <property type="component" value="Chromosome"/>
</dbReference>
<evidence type="ECO:0000313" key="1">
    <source>
        <dbReference type="EMBL" id="VED68129.1"/>
    </source>
</evidence>
<evidence type="ECO:0000313" key="2">
    <source>
        <dbReference type="Proteomes" id="UP000270025"/>
    </source>
</evidence>
<keyword evidence="2" id="KW-1185">Reference proteome</keyword>
<gene>
    <name evidence="1" type="ORF">NCTC3166_01971</name>
</gene>
<accession>A0A447Z7L0</accession>
<dbReference type="NCBIfam" id="TIGR01847">
    <property type="entry name" value="bacteriocin_sig"/>
    <property type="match status" value="1"/>
</dbReference>
<dbReference type="KEGG" id="svf:NCTC3166_01971"/>
<protein>
    <submittedName>
        <fullName evidence="1">COMC family</fullName>
    </submittedName>
</protein>
<name>A0A447Z7L0_9STRE</name>
<sequence>MKNNPSTVSKAFKVLTEKELQQICGGDIRRKNNLSELIGNIFGKRGN</sequence>